<keyword evidence="4" id="KW-1185">Reference proteome</keyword>
<dbReference type="Proteomes" id="UP001164705">
    <property type="component" value="Chromosome"/>
</dbReference>
<keyword evidence="2" id="KW-1133">Transmembrane helix</keyword>
<evidence type="ECO:0000256" key="1">
    <source>
        <dbReference type="SAM" id="MobiDB-lite"/>
    </source>
</evidence>
<reference evidence="3" key="1">
    <citation type="submission" date="2022-11" db="EMBL/GenBank/DDBJ databases">
        <title>Lacinutrix neustonica HL-RS19T sp. nov., isolated from the surface microlayer sample of brackish Lake Shihwa.</title>
        <authorList>
            <person name="Choi J.Y."/>
            <person name="Hwang C.Y."/>
        </authorList>
    </citation>
    <scope>NUCLEOTIDE SEQUENCE</scope>
    <source>
        <strain evidence="3">HL-RS19</strain>
    </source>
</reference>
<dbReference type="RefSeq" id="WP_267675463.1">
    <property type="nucleotide sequence ID" value="NZ_CP113088.1"/>
</dbReference>
<feature type="transmembrane region" description="Helical" evidence="2">
    <location>
        <begin position="6"/>
        <end position="25"/>
    </location>
</feature>
<evidence type="ECO:0000313" key="4">
    <source>
        <dbReference type="Proteomes" id="UP001164705"/>
    </source>
</evidence>
<dbReference type="EMBL" id="CP113088">
    <property type="protein sequence ID" value="WAC00915.1"/>
    <property type="molecule type" value="Genomic_DNA"/>
</dbReference>
<feature type="region of interest" description="Disordered" evidence="1">
    <location>
        <begin position="50"/>
        <end position="74"/>
    </location>
</feature>
<keyword evidence="2" id="KW-0812">Transmembrane</keyword>
<evidence type="ECO:0000313" key="3">
    <source>
        <dbReference type="EMBL" id="WAC00915.1"/>
    </source>
</evidence>
<dbReference type="AlphaFoldDB" id="A0A9E8MV68"/>
<accession>A0A9E8MV68</accession>
<protein>
    <submittedName>
        <fullName evidence="3">Uncharacterized protein</fullName>
    </submittedName>
</protein>
<dbReference type="KEGG" id="lnu:N7U66_11825"/>
<keyword evidence="2" id="KW-0472">Membrane</keyword>
<organism evidence="3 4">
    <name type="scientific">Lacinutrix neustonica</name>
    <dbReference type="NCBI Taxonomy" id="2980107"/>
    <lineage>
        <taxon>Bacteria</taxon>
        <taxon>Pseudomonadati</taxon>
        <taxon>Bacteroidota</taxon>
        <taxon>Flavobacteriia</taxon>
        <taxon>Flavobacteriales</taxon>
        <taxon>Flavobacteriaceae</taxon>
        <taxon>Lacinutrix</taxon>
    </lineage>
</organism>
<proteinExistence type="predicted"/>
<evidence type="ECO:0000256" key="2">
    <source>
        <dbReference type="SAM" id="Phobius"/>
    </source>
</evidence>
<sequence>MRNLLDIIIIAIGVFIIILVFNVIIRKIAYQIKSKKKAIKRLENDPVMTSKPEFAETSEEDGHEMNATSNEKRD</sequence>
<name>A0A9E8MV68_9FLAO</name>
<gene>
    <name evidence="3" type="ORF">N7U66_11825</name>
</gene>